<protein>
    <submittedName>
        <fullName evidence="3">Uncharacterized protein</fullName>
    </submittedName>
</protein>
<comment type="caution">
    <text evidence="3">The sequence shown here is derived from an EMBL/GenBank/DDBJ whole genome shotgun (WGS) entry which is preliminary data.</text>
</comment>
<dbReference type="AlphaFoldDB" id="A0AAN8FCB5"/>
<evidence type="ECO:0000256" key="1">
    <source>
        <dbReference type="SAM" id="Coils"/>
    </source>
</evidence>
<sequence>MTNQNAKRTYADVNTAPSSSKLQQAREATDKAYAAVLRSKRVVSLARGPQTAAKAQQALERAQETFVQAEKEYRTILRTEQQKVLARTAPKTSRKACGNEVRGSLRVQVLIRMGYAAKDAGDECVAAAGLEQTPSDSADNEDGESPIEAVQSLQDKFQEH</sequence>
<feature type="compositionally biased region" description="Polar residues" evidence="2">
    <location>
        <begin position="151"/>
        <end position="160"/>
    </location>
</feature>
<name>A0AAN8FCB5_9EURO</name>
<evidence type="ECO:0000313" key="4">
    <source>
        <dbReference type="Proteomes" id="UP001316803"/>
    </source>
</evidence>
<reference evidence="3 4" key="1">
    <citation type="submission" date="2022-12" db="EMBL/GenBank/DDBJ databases">
        <title>Genomic features and morphological characterization of a novel Knufia sp. strain isolated from spacecraft assembly facility.</title>
        <authorList>
            <person name="Teixeira M."/>
            <person name="Chander A.M."/>
            <person name="Stajich J.E."/>
            <person name="Venkateswaran K."/>
        </authorList>
    </citation>
    <scope>NUCLEOTIDE SEQUENCE [LARGE SCALE GENOMIC DNA]</scope>
    <source>
        <strain evidence="3 4">FJI-L2-BK-P2</strain>
    </source>
</reference>
<proteinExistence type="predicted"/>
<evidence type="ECO:0000256" key="2">
    <source>
        <dbReference type="SAM" id="MobiDB-lite"/>
    </source>
</evidence>
<dbReference type="Proteomes" id="UP001316803">
    <property type="component" value="Unassembled WGS sequence"/>
</dbReference>
<accession>A0AAN8FCB5</accession>
<keyword evidence="4" id="KW-1185">Reference proteome</keyword>
<feature type="coiled-coil region" evidence="1">
    <location>
        <begin position="52"/>
        <end position="79"/>
    </location>
</feature>
<feature type="region of interest" description="Disordered" evidence="2">
    <location>
        <begin position="129"/>
        <end position="160"/>
    </location>
</feature>
<evidence type="ECO:0000313" key="3">
    <source>
        <dbReference type="EMBL" id="KAK5955646.1"/>
    </source>
</evidence>
<dbReference type="EMBL" id="JAKLMC020000006">
    <property type="protein sequence ID" value="KAK5955646.1"/>
    <property type="molecule type" value="Genomic_DNA"/>
</dbReference>
<keyword evidence="1" id="KW-0175">Coiled coil</keyword>
<gene>
    <name evidence="3" type="ORF">OHC33_003287</name>
</gene>
<feature type="region of interest" description="Disordered" evidence="2">
    <location>
        <begin position="1"/>
        <end position="27"/>
    </location>
</feature>
<organism evidence="3 4">
    <name type="scientific">Knufia fluminis</name>
    <dbReference type="NCBI Taxonomy" id="191047"/>
    <lineage>
        <taxon>Eukaryota</taxon>
        <taxon>Fungi</taxon>
        <taxon>Dikarya</taxon>
        <taxon>Ascomycota</taxon>
        <taxon>Pezizomycotina</taxon>
        <taxon>Eurotiomycetes</taxon>
        <taxon>Chaetothyriomycetidae</taxon>
        <taxon>Chaetothyriales</taxon>
        <taxon>Trichomeriaceae</taxon>
        <taxon>Knufia</taxon>
    </lineage>
</organism>